<evidence type="ECO:0000256" key="4">
    <source>
        <dbReference type="ARBA" id="ARBA00020367"/>
    </source>
</evidence>
<reference evidence="15" key="1">
    <citation type="submission" date="2017-02" db="EMBL/GenBank/DDBJ databases">
        <authorList>
            <person name="Varghese N."/>
            <person name="Submissions S."/>
        </authorList>
    </citation>
    <scope>NUCLEOTIDE SEQUENCE [LARGE SCALE GENOMIC DNA]</scope>
    <source>
        <strain evidence="15">DSM 23405</strain>
    </source>
</reference>
<dbReference type="PANTHER" id="PTHR10520">
    <property type="entry name" value="TRIFUNCTIONAL PURINE BIOSYNTHETIC PROTEIN ADENOSINE-3-RELATED"/>
    <property type="match status" value="1"/>
</dbReference>
<evidence type="ECO:0000313" key="15">
    <source>
        <dbReference type="Proteomes" id="UP000190230"/>
    </source>
</evidence>
<dbReference type="InterPro" id="IPR036676">
    <property type="entry name" value="PurM-like_C_sf"/>
</dbReference>
<dbReference type="Pfam" id="PF02769">
    <property type="entry name" value="AIRS_C"/>
    <property type="match status" value="1"/>
</dbReference>
<protein>
    <recommendedName>
        <fullName evidence="4">Phosphoribosylformylglycinamidine cyclo-ligase</fullName>
        <ecNumber evidence="3">6.3.3.1</ecNumber>
    </recommendedName>
    <alternativeName>
        <fullName evidence="9">AIR synthase</fullName>
    </alternativeName>
    <alternativeName>
        <fullName evidence="10">AIRS</fullName>
    </alternativeName>
    <alternativeName>
        <fullName evidence="8">Phosphoribosyl-aminoimidazole synthetase</fullName>
    </alternativeName>
</protein>
<keyword evidence="5 14" id="KW-0436">Ligase</keyword>
<dbReference type="GO" id="GO:0005829">
    <property type="term" value="C:cytosol"/>
    <property type="evidence" value="ECO:0007669"/>
    <property type="project" value="TreeGrafter"/>
</dbReference>
<evidence type="ECO:0000256" key="7">
    <source>
        <dbReference type="ARBA" id="ARBA00022840"/>
    </source>
</evidence>
<organism evidence="14 15">
    <name type="scientific">Salegentibacter holothuriorum</name>
    <dbReference type="NCBI Taxonomy" id="241145"/>
    <lineage>
        <taxon>Bacteria</taxon>
        <taxon>Pseudomonadati</taxon>
        <taxon>Bacteroidota</taxon>
        <taxon>Flavobacteriia</taxon>
        <taxon>Flavobacteriales</taxon>
        <taxon>Flavobacteriaceae</taxon>
        <taxon>Salegentibacter</taxon>
    </lineage>
</organism>
<name>A0A1T5D1X9_9FLAO</name>
<gene>
    <name evidence="14" type="ORF">SAMN05660776_2319</name>
</gene>
<sequence length="392" mass="43157">MSQEVSKRYAQRGVSAGKEDVHNAIKNVDKGLYPKAFCKIVPDYLTGDTDHCLIMHADGAGTKSSLAYMYWKETGDLSVWKGIAQDALIMNIDDLLCVGAIDNIMLSSTIGRNKNKIPGEVISAIINGTEELITELKDFGVEIHSTGGETADVGDLVRTIIVDSTVTARMKKSDVIDNANIKPGNVIVGLASSGQASYEKEYNGGMGSNGLTSARHDVFSKILAEKYAESFDNDIPDELIYSGTKSLTDKVENSPLDAGKLVLSPTRTYAPIIKKILSKFSNKEINGMVHCSGGAQTKILHFIDNLHIVKDNMFDVPPLFKLIQEESKTDWKEMYQVFNMGHRMELYVNPEIADEIIAISKSFDVDAQIVGRVEASEEKKLTIKSEFGEFHY</sequence>
<evidence type="ECO:0000313" key="14">
    <source>
        <dbReference type="EMBL" id="SKB65637.1"/>
    </source>
</evidence>
<dbReference type="Pfam" id="PF00586">
    <property type="entry name" value="AIRS"/>
    <property type="match status" value="1"/>
</dbReference>
<dbReference type="GO" id="GO:0046084">
    <property type="term" value="P:adenine biosynthetic process"/>
    <property type="evidence" value="ECO:0007669"/>
    <property type="project" value="TreeGrafter"/>
</dbReference>
<evidence type="ECO:0000256" key="6">
    <source>
        <dbReference type="ARBA" id="ARBA00022741"/>
    </source>
</evidence>
<evidence type="ECO:0000259" key="12">
    <source>
        <dbReference type="Pfam" id="PF00586"/>
    </source>
</evidence>
<evidence type="ECO:0000256" key="3">
    <source>
        <dbReference type="ARBA" id="ARBA00013047"/>
    </source>
</evidence>
<evidence type="ECO:0000256" key="10">
    <source>
        <dbReference type="ARBA" id="ARBA00033093"/>
    </source>
</evidence>
<dbReference type="OrthoDB" id="9802507at2"/>
<dbReference type="GO" id="GO:0004641">
    <property type="term" value="F:phosphoribosylformylglycinamidine cyclo-ligase activity"/>
    <property type="evidence" value="ECO:0007669"/>
    <property type="project" value="UniProtKB-EC"/>
</dbReference>
<dbReference type="InterPro" id="IPR004733">
    <property type="entry name" value="PurM_cligase"/>
</dbReference>
<evidence type="ECO:0000256" key="9">
    <source>
        <dbReference type="ARBA" id="ARBA00032931"/>
    </source>
</evidence>
<evidence type="ECO:0000256" key="11">
    <source>
        <dbReference type="ARBA" id="ARBA00049057"/>
    </source>
</evidence>
<dbReference type="STRING" id="241145.SAMN05660776_2319"/>
<dbReference type="Gene3D" id="3.90.650.10">
    <property type="entry name" value="PurM-like C-terminal domain"/>
    <property type="match status" value="1"/>
</dbReference>
<evidence type="ECO:0000256" key="8">
    <source>
        <dbReference type="ARBA" id="ARBA00031908"/>
    </source>
</evidence>
<evidence type="ECO:0000256" key="2">
    <source>
        <dbReference type="ARBA" id="ARBA00010280"/>
    </source>
</evidence>
<dbReference type="Gene3D" id="3.30.1330.10">
    <property type="entry name" value="PurM-like, N-terminal domain"/>
    <property type="match status" value="1"/>
</dbReference>
<dbReference type="InterPro" id="IPR010918">
    <property type="entry name" value="PurM-like_C_dom"/>
</dbReference>
<dbReference type="InterPro" id="IPR016188">
    <property type="entry name" value="PurM-like_N"/>
</dbReference>
<feature type="domain" description="PurM-like N-terminal" evidence="12">
    <location>
        <begin position="48"/>
        <end position="169"/>
    </location>
</feature>
<dbReference type="RefSeq" id="WP_079721173.1">
    <property type="nucleotide sequence ID" value="NZ_FUYY01000004.1"/>
</dbReference>
<comment type="catalytic activity">
    <reaction evidence="11">
        <text>2-formamido-N(1)-(5-O-phospho-beta-D-ribosyl)acetamidine + ATP = 5-amino-1-(5-phospho-beta-D-ribosyl)imidazole + ADP + phosphate + H(+)</text>
        <dbReference type="Rhea" id="RHEA:23032"/>
        <dbReference type="ChEBI" id="CHEBI:15378"/>
        <dbReference type="ChEBI" id="CHEBI:30616"/>
        <dbReference type="ChEBI" id="CHEBI:43474"/>
        <dbReference type="ChEBI" id="CHEBI:137981"/>
        <dbReference type="ChEBI" id="CHEBI:147287"/>
        <dbReference type="ChEBI" id="CHEBI:456216"/>
        <dbReference type="EC" id="6.3.3.1"/>
    </reaction>
</comment>
<accession>A0A1T5D1X9</accession>
<dbReference type="EMBL" id="FUYY01000004">
    <property type="protein sequence ID" value="SKB65637.1"/>
    <property type="molecule type" value="Genomic_DNA"/>
</dbReference>
<dbReference type="AlphaFoldDB" id="A0A1T5D1X9"/>
<keyword evidence="15" id="KW-1185">Reference proteome</keyword>
<dbReference type="Proteomes" id="UP000190230">
    <property type="component" value="Unassembled WGS sequence"/>
</dbReference>
<comment type="pathway">
    <text evidence="1">Purine metabolism; IMP biosynthesis via de novo pathway; 5-amino-1-(5-phospho-D-ribosyl)imidazole from N(2)-formyl-N(1)-(5-phospho-D-ribosyl)glycinamide: step 2/2.</text>
</comment>
<dbReference type="GO" id="GO:0006189">
    <property type="term" value="P:'de novo' IMP biosynthetic process"/>
    <property type="evidence" value="ECO:0007669"/>
    <property type="project" value="UniProtKB-UniPathway"/>
</dbReference>
<dbReference type="InterPro" id="IPR036921">
    <property type="entry name" value="PurM-like_N_sf"/>
</dbReference>
<dbReference type="GO" id="GO:0005524">
    <property type="term" value="F:ATP binding"/>
    <property type="evidence" value="ECO:0007669"/>
    <property type="project" value="UniProtKB-KW"/>
</dbReference>
<dbReference type="PANTHER" id="PTHR10520:SF12">
    <property type="entry name" value="TRIFUNCTIONAL PURINE BIOSYNTHETIC PROTEIN ADENOSINE-3"/>
    <property type="match status" value="1"/>
</dbReference>
<dbReference type="UniPathway" id="UPA00074">
    <property type="reaction ID" value="UER00129"/>
</dbReference>
<dbReference type="EC" id="6.3.3.1" evidence="3"/>
<comment type="similarity">
    <text evidence="2">Belongs to the AIR synthase family.</text>
</comment>
<feature type="domain" description="PurM-like C-terminal" evidence="13">
    <location>
        <begin position="183"/>
        <end position="383"/>
    </location>
</feature>
<keyword evidence="7" id="KW-0067">ATP-binding</keyword>
<dbReference type="SUPFAM" id="SSF55326">
    <property type="entry name" value="PurM N-terminal domain-like"/>
    <property type="match status" value="1"/>
</dbReference>
<evidence type="ECO:0000256" key="1">
    <source>
        <dbReference type="ARBA" id="ARBA00004686"/>
    </source>
</evidence>
<proteinExistence type="inferred from homology"/>
<evidence type="ECO:0000256" key="5">
    <source>
        <dbReference type="ARBA" id="ARBA00022598"/>
    </source>
</evidence>
<dbReference type="SUPFAM" id="SSF56042">
    <property type="entry name" value="PurM C-terminal domain-like"/>
    <property type="match status" value="1"/>
</dbReference>
<dbReference type="GO" id="GO:0004637">
    <property type="term" value="F:phosphoribosylamine-glycine ligase activity"/>
    <property type="evidence" value="ECO:0007669"/>
    <property type="project" value="TreeGrafter"/>
</dbReference>
<keyword evidence="6" id="KW-0547">Nucleotide-binding</keyword>
<evidence type="ECO:0000259" key="13">
    <source>
        <dbReference type="Pfam" id="PF02769"/>
    </source>
</evidence>